<protein>
    <submittedName>
        <fullName evidence="1">Ras GEF</fullName>
    </submittedName>
</protein>
<accession>A0ACB8S9B4</accession>
<reference evidence="1" key="1">
    <citation type="submission" date="2021-02" db="EMBL/GenBank/DDBJ databases">
        <authorList>
            <consortium name="DOE Joint Genome Institute"/>
            <person name="Ahrendt S."/>
            <person name="Looney B.P."/>
            <person name="Miyauchi S."/>
            <person name="Morin E."/>
            <person name="Drula E."/>
            <person name="Courty P.E."/>
            <person name="Chicoki N."/>
            <person name="Fauchery L."/>
            <person name="Kohler A."/>
            <person name="Kuo A."/>
            <person name="Labutti K."/>
            <person name="Pangilinan J."/>
            <person name="Lipzen A."/>
            <person name="Riley R."/>
            <person name="Andreopoulos W."/>
            <person name="He G."/>
            <person name="Johnson J."/>
            <person name="Barry K.W."/>
            <person name="Grigoriev I.V."/>
            <person name="Nagy L."/>
            <person name="Hibbett D."/>
            <person name="Henrissat B."/>
            <person name="Matheny P.B."/>
            <person name="Labbe J."/>
            <person name="Martin F."/>
        </authorList>
    </citation>
    <scope>NUCLEOTIDE SEQUENCE</scope>
    <source>
        <strain evidence="1">FP105234-sp</strain>
    </source>
</reference>
<proteinExistence type="predicted"/>
<keyword evidence="2" id="KW-1185">Reference proteome</keyword>
<dbReference type="EMBL" id="MU275844">
    <property type="protein sequence ID" value="KAI0052722.1"/>
    <property type="molecule type" value="Genomic_DNA"/>
</dbReference>
<reference evidence="1" key="2">
    <citation type="journal article" date="2022" name="New Phytol.">
        <title>Evolutionary transition to the ectomycorrhizal habit in the genomes of a hyperdiverse lineage of mushroom-forming fungi.</title>
        <authorList>
            <person name="Looney B."/>
            <person name="Miyauchi S."/>
            <person name="Morin E."/>
            <person name="Drula E."/>
            <person name="Courty P.E."/>
            <person name="Kohler A."/>
            <person name="Kuo A."/>
            <person name="LaButti K."/>
            <person name="Pangilinan J."/>
            <person name="Lipzen A."/>
            <person name="Riley R."/>
            <person name="Andreopoulos W."/>
            <person name="He G."/>
            <person name="Johnson J."/>
            <person name="Nolan M."/>
            <person name="Tritt A."/>
            <person name="Barry K.W."/>
            <person name="Grigoriev I.V."/>
            <person name="Nagy L.G."/>
            <person name="Hibbett D."/>
            <person name="Henrissat B."/>
            <person name="Matheny P.B."/>
            <person name="Labbe J."/>
            <person name="Martin F.M."/>
        </authorList>
    </citation>
    <scope>NUCLEOTIDE SEQUENCE</scope>
    <source>
        <strain evidence="1">FP105234-sp</strain>
    </source>
</reference>
<evidence type="ECO:0000313" key="1">
    <source>
        <dbReference type="EMBL" id="KAI0052722.1"/>
    </source>
</evidence>
<sequence length="782" mass="86826">MLGRRLKPKTSSQSLMPGASHRAPCDDSKAATRSASAKVIVETQPSSIPAPASTAEIAARLTRIVNNVPVFHSYLAHAIEDRVAEKIAACWGMYGSAVKDIITTVHSLPPNVRANPLFKAGLSGVEYTCNALQDHITNLPTDLQDSHVMDCMLLQSMMTTTLWDFLLDLHGDPAERRHKARCDIWDPEFSSWLDDDGEAVRRHDKMVDGDAEVPSLSLASVNLRTSIAEAAKAAPAHDPRWDVDLPFFCEQESDFTTRLGRSVDPEVVLLHDSKGKKLKKPKDVAQQEAEKAEVMQDDFEVPMKGASLPALVHTMTSSRSFTLELKAAFLLTFRFSFSALEVVQALVARYAQVAPTTLTPRQHGAWRFRATAVKMHIVHILQTWFTDYWYPGDHPALQLLWTFITTTINASHPRSAKGLACALQKALKLPTGPRRVFTGKDTTPCAPPTADLLKLESFFRYRADIMMFTYDRSCLELSMQLTLITWDMFASIIPEQLMQHFTHKTCRPTDCAIQKQLDTHAKFHNGISMWVTRSILEQPIADARGEVMKLFLTMACFCLSVGNYDGLVAIKNGLFHPAITRLDDSNLPLKKSAWHEALAYLEHICAPSGPYRKIRRHFSDRKKMHADNAPIVNAPTVPLMAVPLHALPAIFGLPYGLQTPSKLSPNNMLPNFGLWKMAADIILELEACHVPYPYTPAPHIQKFLKDSISNSMRRGHDEESEDLLALSVQLQPSPKASKPVKPSLLSSLPISSKKVPGSSAPKLPILPSLPSIRSLPGYKEAI</sequence>
<comment type="caution">
    <text evidence="1">The sequence shown here is derived from an EMBL/GenBank/DDBJ whole genome shotgun (WGS) entry which is preliminary data.</text>
</comment>
<dbReference type="Proteomes" id="UP000814033">
    <property type="component" value="Unassembled WGS sequence"/>
</dbReference>
<gene>
    <name evidence="1" type="ORF">FA95DRAFT_1592663</name>
</gene>
<name>A0ACB8S9B4_9AGAM</name>
<evidence type="ECO:0000313" key="2">
    <source>
        <dbReference type="Proteomes" id="UP000814033"/>
    </source>
</evidence>
<organism evidence="1 2">
    <name type="scientific">Auriscalpium vulgare</name>
    <dbReference type="NCBI Taxonomy" id="40419"/>
    <lineage>
        <taxon>Eukaryota</taxon>
        <taxon>Fungi</taxon>
        <taxon>Dikarya</taxon>
        <taxon>Basidiomycota</taxon>
        <taxon>Agaricomycotina</taxon>
        <taxon>Agaricomycetes</taxon>
        <taxon>Russulales</taxon>
        <taxon>Auriscalpiaceae</taxon>
        <taxon>Auriscalpium</taxon>
    </lineage>
</organism>